<feature type="chain" id="PRO_5036499924" evidence="1">
    <location>
        <begin position="27"/>
        <end position="1371"/>
    </location>
</feature>
<gene>
    <name evidence="3" type="ORF">GEU84_012340</name>
</gene>
<dbReference type="GO" id="GO:0004197">
    <property type="term" value="F:cysteine-type endopeptidase activity"/>
    <property type="evidence" value="ECO:0007669"/>
    <property type="project" value="InterPro"/>
</dbReference>
<proteinExistence type="predicted"/>
<dbReference type="GO" id="GO:0006508">
    <property type="term" value="P:proteolysis"/>
    <property type="evidence" value="ECO:0007669"/>
    <property type="project" value="InterPro"/>
</dbReference>
<dbReference type="Pfam" id="PF00656">
    <property type="entry name" value="Peptidase_C14"/>
    <property type="match status" value="1"/>
</dbReference>
<comment type="caution">
    <text evidence="3">The sequence shown here is derived from an EMBL/GenBank/DDBJ whole genome shotgun (WGS) entry which is preliminary data.</text>
</comment>
<sequence length="1371" mass="144513">MLYMPFRALRPALALMATLLPHMAQAENAFRWVVEPAFDDAGSAHRGVVPLQQGGLWGLMGPAGQWIVPPSFQAVGAAGDGRFAVQQRGLWGAVDLAGQVVIPVEFEAIGTPAEITPVRWQGQWYALNRDGSAQDVPLAIDTLAGNAGTCITGTAGGIPVLENRGVEPALHQPEGIDRIFGPSEGFAVAVAGDKRGFLDCEYGVMIGGVAEYDEARRMAEGLAAVRDGDLWGYTGPYGSYEIDPRFPAAREFAEGVAPAQDAGGLWGYVDRVGRWKIAPQFDQAYSFADGIAGVQVGELRGFITPDGAFAADPQFQDFWRHDGGVVPVQTGDLWGIIAPDATDPATRLNLPLADLAASLQGRAPRYDLVPSAPHWYFAQDIVSMHSLHISADARVMVTVLNNGALGEVALWDMASHRLIRKIALPEVTQAVMLPGSGLLSAGTTTGHLVLIDAETGIVLHRIRPHEGAVLDMALSPDGASLATTDGALIRRWALADGQAGPAIVYPAQKIRFAGDSAALDAGTIRGGLARFGLDGTPLADQPEGPPLEFGGGPYNGAVTNMALGPDGVLAVVRSALEQQPDGFYAEVNQIEITTEDGRRSLTVTKGITMLLSIDISDDGRTLAYAGLRDEDFSVVLETRDTATGDVTFTQTLSREDPGDGIARYMFSVDRLAFVPGTGRLVLIGAEGYAIVEYDPVQGKMTGAFGEPLVEGFPNFTRPQGTGFYVSDGASKLWAWDLAEGRLTGAVPLGTSISSEQMSDAQGDILTLFDALDDTQAVRIDLGTLTAREPTPDERQQALDRIIALGGELPVSPYAAALERLPGGGIGAVTLAEGRMAVESEGVGLHRAYDLATGELLVQFLATPDGEWLMLTPEGFFAASANGARLVSVSSGLRAFSVDQVYQALYRPDLVQAKLAGDPEGLVAEAARGLNLGLILQTGPAPRTRFSLPLEGARAVDEVIEVSAELVDEGGGVGRVEWRVNGLTVDVQTRAAEAMEDSPEGPVVRTRVALEPGQNVIEIVAYNAAGLLASAPQTLTVTWDGVASLVPPTLHVLSVGVNDYADGRLKLNYAAADAKALAAALQKAGEGLFSGVNVVTLLDAEVTEANLDAAFTAMGEQVKPQDVFLFFLAGHGKTVEGKYYFIPQDFRFVGDNPIVTGGINQDRWQEWAARVKARKSVMIYDTCESGSLTDTRSVDAAMAQSAAVERLTRAMGRTILSASTDDAPALEGYKGHGVLTYALLDALDAGDTNGNATIEVTELAGYIDQMVPEFSSTAFGFRQVPQMSIKGSDFALGARVAVLGGAQAERFPATLTHVVAGGTPVADGPGGAQVMVIDAGVFFGVHRIEEADGWARVAKDGAALGWVPVAALVPLQ</sequence>
<dbReference type="InterPro" id="IPR029030">
    <property type="entry name" value="Caspase-like_dom_sf"/>
</dbReference>
<dbReference type="PANTHER" id="PTHR37841">
    <property type="entry name" value="GLR2918 PROTEIN"/>
    <property type="match status" value="1"/>
</dbReference>
<reference evidence="3" key="1">
    <citation type="submission" date="2020-05" db="EMBL/GenBank/DDBJ databases">
        <title>Fertoebacter nigrum gen. nov., sp. nov., a new member of the family Rhodobacteraceae.</title>
        <authorList>
            <person name="Szuroczki S."/>
            <person name="Abbaszade G."/>
            <person name="Buni D."/>
            <person name="Schumann P."/>
            <person name="Toth E."/>
        </authorList>
    </citation>
    <scope>NUCLEOTIDE SEQUENCE</scope>
    <source>
        <strain evidence="3">RG-N-1a</strain>
    </source>
</reference>
<evidence type="ECO:0000256" key="1">
    <source>
        <dbReference type="SAM" id="SignalP"/>
    </source>
</evidence>
<dbReference type="SUPFAM" id="SSF52129">
    <property type="entry name" value="Caspase-like"/>
    <property type="match status" value="1"/>
</dbReference>
<dbReference type="Pfam" id="PF14903">
    <property type="entry name" value="WG_beta_rep"/>
    <property type="match status" value="3"/>
</dbReference>
<feature type="signal peptide" evidence="1">
    <location>
        <begin position="1"/>
        <end position="26"/>
    </location>
</feature>
<dbReference type="InterPro" id="IPR015943">
    <property type="entry name" value="WD40/YVTN_repeat-like_dom_sf"/>
</dbReference>
<accession>A0A8X8KPJ4</accession>
<keyword evidence="1" id="KW-0732">Signal</keyword>
<dbReference type="EMBL" id="WHUT02000007">
    <property type="protein sequence ID" value="NUB45180.1"/>
    <property type="molecule type" value="Genomic_DNA"/>
</dbReference>
<dbReference type="InterPro" id="IPR032774">
    <property type="entry name" value="WG_beta_rep"/>
</dbReference>
<keyword evidence="4" id="KW-1185">Reference proteome</keyword>
<dbReference type="Gene3D" id="2.130.10.10">
    <property type="entry name" value="YVTN repeat-like/Quinoprotein amine dehydrogenase"/>
    <property type="match status" value="2"/>
</dbReference>
<dbReference type="Proteomes" id="UP000484076">
    <property type="component" value="Unassembled WGS sequence"/>
</dbReference>
<protein>
    <submittedName>
        <fullName evidence="3">WG repeat-containing protein</fullName>
    </submittedName>
</protein>
<name>A0A8X8KPJ4_9RHOB</name>
<dbReference type="InterPro" id="IPR011044">
    <property type="entry name" value="Quino_amine_DH_bsu"/>
</dbReference>
<feature type="domain" description="Peptidase C14 caspase" evidence="2">
    <location>
        <begin position="1051"/>
        <end position="1283"/>
    </location>
</feature>
<evidence type="ECO:0000313" key="3">
    <source>
        <dbReference type="EMBL" id="NUB45180.1"/>
    </source>
</evidence>
<evidence type="ECO:0000259" key="2">
    <source>
        <dbReference type="Pfam" id="PF00656"/>
    </source>
</evidence>
<dbReference type="InterPro" id="IPR011600">
    <property type="entry name" value="Pept_C14_caspase"/>
</dbReference>
<dbReference type="SUPFAM" id="SSF50969">
    <property type="entry name" value="YVTN repeat-like/Quinoprotein amine dehydrogenase"/>
    <property type="match status" value="1"/>
</dbReference>
<dbReference type="Gene3D" id="3.40.50.1460">
    <property type="match status" value="1"/>
</dbReference>
<organism evidence="3 4">
    <name type="scientific">Fertoeibacter niger</name>
    <dbReference type="NCBI Taxonomy" id="2656921"/>
    <lineage>
        <taxon>Bacteria</taxon>
        <taxon>Pseudomonadati</taxon>
        <taxon>Pseudomonadota</taxon>
        <taxon>Alphaproteobacteria</taxon>
        <taxon>Rhodobacterales</taxon>
        <taxon>Paracoccaceae</taxon>
        <taxon>Fertoeibacter</taxon>
    </lineage>
</organism>
<dbReference type="PANTHER" id="PTHR37841:SF1">
    <property type="entry name" value="DUF3298 DOMAIN-CONTAINING PROTEIN"/>
    <property type="match status" value="1"/>
</dbReference>
<evidence type="ECO:0000313" key="4">
    <source>
        <dbReference type="Proteomes" id="UP000484076"/>
    </source>
</evidence>